<comment type="subunit">
    <text evidence="2">Monomer.</text>
</comment>
<dbReference type="PANTHER" id="PTHR10890">
    <property type="entry name" value="CYSTEINYL-TRNA SYNTHETASE"/>
    <property type="match status" value="1"/>
</dbReference>
<dbReference type="EMBL" id="CP000478">
    <property type="protein sequence ID" value="ABK19717.1"/>
    <property type="molecule type" value="Genomic_DNA"/>
</dbReference>
<evidence type="ECO:0000256" key="5">
    <source>
        <dbReference type="ARBA" id="ARBA00022840"/>
    </source>
</evidence>
<dbReference type="KEGG" id="sfu:Sfum_4051"/>
<dbReference type="InParanoid" id="A0LQL5"/>
<dbReference type="STRING" id="335543.Sfum_4051"/>
<sequence length="418" mass="47909">MLQLYNTMSRRKERFEPRNEGAVKMFSCGPSIYGRPHVGNYRSFLWEDVLQRYLEHLGFTVERALSLTDVEDKAISEAQKAGTTVLELTDRNTRLFFEEAGALRIKLPSLVPRSSTTVEQAVRLILLLLSKGIAYWHEGDVFFDPLQVKGFGRLFRLDMSKWPKAKRRFKQDTYPGRRWNLGDFVLWHGYRQGDPLYWDTPIGKGRPAWNIQDPAMITRHLGYTIDIACGGVDNLYRHHDYNLAVIEAISGEEFSRYWIHGEHLLVDGKKMSKSVGNILYPEDLLKEGAEHRHIRFYLIYGNHRKTINLTMDRFKTLSRKLDDLTEVLGEIGCTGEAGGTAPDKSPGAAKKLVDGLLPGFEKHMNDDLNVKGAFDFLYKSLQELAALNRQGKLGGTECRRIEEELRKADRVLRVIFAD</sequence>
<evidence type="ECO:0000256" key="4">
    <source>
        <dbReference type="ARBA" id="ARBA00022741"/>
    </source>
</evidence>
<evidence type="ECO:0000256" key="2">
    <source>
        <dbReference type="ARBA" id="ARBA00011245"/>
    </source>
</evidence>
<proteinExistence type="inferred from homology"/>
<keyword evidence="4" id="KW-0547">Nucleotide-binding</keyword>
<protein>
    <submittedName>
        <fullName evidence="7">Cysteinyl-tRNA synthetase, class Ia</fullName>
    </submittedName>
</protein>
<dbReference type="GO" id="GO:0005829">
    <property type="term" value="C:cytosol"/>
    <property type="evidence" value="ECO:0007669"/>
    <property type="project" value="TreeGrafter"/>
</dbReference>
<dbReference type="InterPro" id="IPR014729">
    <property type="entry name" value="Rossmann-like_a/b/a_fold"/>
</dbReference>
<dbReference type="AlphaFoldDB" id="A0LQL5"/>
<dbReference type="SUPFAM" id="SSF52374">
    <property type="entry name" value="Nucleotidylyl transferase"/>
    <property type="match status" value="1"/>
</dbReference>
<accession>A0LQL5</accession>
<dbReference type="HOGENOM" id="CLU_013528_0_1_7"/>
<dbReference type="Pfam" id="PF01406">
    <property type="entry name" value="tRNA-synt_1e"/>
    <property type="match status" value="1"/>
</dbReference>
<gene>
    <name evidence="7" type="ordered locus">Sfum_4051</name>
</gene>
<evidence type="ECO:0000313" key="8">
    <source>
        <dbReference type="Proteomes" id="UP000001784"/>
    </source>
</evidence>
<dbReference type="Gene3D" id="3.40.50.620">
    <property type="entry name" value="HUPs"/>
    <property type="match status" value="1"/>
</dbReference>
<keyword evidence="3" id="KW-0436">Ligase</keyword>
<dbReference type="GO" id="GO:0006423">
    <property type="term" value="P:cysteinyl-tRNA aminoacylation"/>
    <property type="evidence" value="ECO:0007669"/>
    <property type="project" value="TreeGrafter"/>
</dbReference>
<dbReference type="GO" id="GO:0005524">
    <property type="term" value="F:ATP binding"/>
    <property type="evidence" value="ECO:0007669"/>
    <property type="project" value="UniProtKB-KW"/>
</dbReference>
<evidence type="ECO:0000259" key="6">
    <source>
        <dbReference type="Pfam" id="PF01406"/>
    </source>
</evidence>
<dbReference type="eggNOG" id="COG0215">
    <property type="taxonomic scope" value="Bacteria"/>
</dbReference>
<keyword evidence="5" id="KW-0067">ATP-binding</keyword>
<dbReference type="Proteomes" id="UP000001784">
    <property type="component" value="Chromosome"/>
</dbReference>
<reference evidence="7 8" key="1">
    <citation type="submission" date="2006-10" db="EMBL/GenBank/DDBJ databases">
        <title>Complete sequence of Syntrophobacter fumaroxidans MPOB.</title>
        <authorList>
            <consortium name="US DOE Joint Genome Institute"/>
            <person name="Copeland A."/>
            <person name="Lucas S."/>
            <person name="Lapidus A."/>
            <person name="Barry K."/>
            <person name="Detter J.C."/>
            <person name="Glavina del Rio T."/>
            <person name="Hammon N."/>
            <person name="Israni S."/>
            <person name="Pitluck S."/>
            <person name="Goltsman E.G."/>
            <person name="Martinez M."/>
            <person name="Schmutz J."/>
            <person name="Larimer F."/>
            <person name="Land M."/>
            <person name="Hauser L."/>
            <person name="Kyrpides N."/>
            <person name="Kim E."/>
            <person name="Boone D.R."/>
            <person name="Brockman F."/>
            <person name="Culley D."/>
            <person name="Ferry J."/>
            <person name="Gunsalus R."/>
            <person name="McInerney M.J."/>
            <person name="Morrison M."/>
            <person name="Plugge C."/>
            <person name="Rohlin L."/>
            <person name="Scholten J."/>
            <person name="Sieber J."/>
            <person name="Stams A.J.M."/>
            <person name="Worm P."/>
            <person name="Henstra A.M."/>
            <person name="Richardson P."/>
        </authorList>
    </citation>
    <scope>NUCLEOTIDE SEQUENCE [LARGE SCALE GENOMIC DNA]</scope>
    <source>
        <strain evidence="8">DSM 10017 / MPOB</strain>
    </source>
</reference>
<keyword evidence="8" id="KW-1185">Reference proteome</keyword>
<dbReference type="PANTHER" id="PTHR10890:SF3">
    <property type="entry name" value="CYSTEINE--TRNA LIGASE, CYTOPLASMIC"/>
    <property type="match status" value="1"/>
</dbReference>
<organism evidence="7 8">
    <name type="scientific">Syntrophobacter fumaroxidans (strain DSM 10017 / MPOB)</name>
    <dbReference type="NCBI Taxonomy" id="335543"/>
    <lineage>
        <taxon>Bacteria</taxon>
        <taxon>Pseudomonadati</taxon>
        <taxon>Thermodesulfobacteriota</taxon>
        <taxon>Syntrophobacteria</taxon>
        <taxon>Syntrophobacterales</taxon>
        <taxon>Syntrophobacteraceae</taxon>
        <taxon>Syntrophobacter</taxon>
    </lineage>
</organism>
<evidence type="ECO:0000256" key="1">
    <source>
        <dbReference type="ARBA" id="ARBA00005594"/>
    </source>
</evidence>
<comment type="similarity">
    <text evidence="1">Belongs to the class-I aminoacyl-tRNA synthetase family.</text>
</comment>
<keyword evidence="7" id="KW-0030">Aminoacyl-tRNA synthetase</keyword>
<evidence type="ECO:0000256" key="3">
    <source>
        <dbReference type="ARBA" id="ARBA00022598"/>
    </source>
</evidence>
<dbReference type="GO" id="GO:0004817">
    <property type="term" value="F:cysteine-tRNA ligase activity"/>
    <property type="evidence" value="ECO:0007669"/>
    <property type="project" value="TreeGrafter"/>
</dbReference>
<evidence type="ECO:0000313" key="7">
    <source>
        <dbReference type="EMBL" id="ABK19717.1"/>
    </source>
</evidence>
<dbReference type="InterPro" id="IPR032678">
    <property type="entry name" value="tRNA-synt_1_cat_dom"/>
</dbReference>
<dbReference type="PRINTS" id="PR00983">
    <property type="entry name" value="TRNASYNTHCYS"/>
</dbReference>
<name>A0LQL5_SYNFM</name>
<feature type="domain" description="tRNA synthetases class I catalytic" evidence="6">
    <location>
        <begin position="15"/>
        <end position="313"/>
    </location>
</feature>
<dbReference type="InterPro" id="IPR024909">
    <property type="entry name" value="Cys-tRNA/MSH_ligase"/>
</dbReference>